<dbReference type="OrthoDB" id="429813at2759"/>
<dbReference type="Gene3D" id="3.40.50.12780">
    <property type="entry name" value="N-terminal domain of ligase-like"/>
    <property type="match status" value="1"/>
</dbReference>
<dbReference type="Pfam" id="PF00501">
    <property type="entry name" value="AMP-binding"/>
    <property type="match status" value="1"/>
</dbReference>
<dbReference type="PANTHER" id="PTHR43439:SF2">
    <property type="entry name" value="ENZYME, PUTATIVE (JCVI)-RELATED"/>
    <property type="match status" value="1"/>
</dbReference>
<keyword evidence="1" id="KW-0596">Phosphopantetheine</keyword>
<keyword evidence="2" id="KW-0597">Phosphoprotein</keyword>
<dbReference type="AlphaFoldDB" id="A0A2V1D2U4"/>
<dbReference type="EMBL" id="KZ805751">
    <property type="protein sequence ID" value="PVH91939.1"/>
    <property type="molecule type" value="Genomic_DNA"/>
</dbReference>
<evidence type="ECO:0000256" key="2">
    <source>
        <dbReference type="ARBA" id="ARBA00022553"/>
    </source>
</evidence>
<evidence type="ECO:0000256" key="1">
    <source>
        <dbReference type="ARBA" id="ARBA00022450"/>
    </source>
</evidence>
<dbReference type="SUPFAM" id="SSF56801">
    <property type="entry name" value="Acetyl-CoA synthetase-like"/>
    <property type="match status" value="1"/>
</dbReference>
<proteinExistence type="predicted"/>
<protein>
    <submittedName>
        <fullName evidence="4">Acetyl-CoA synthetase-like protein</fullName>
    </submittedName>
</protein>
<keyword evidence="5" id="KW-1185">Reference proteome</keyword>
<dbReference type="Proteomes" id="UP000244855">
    <property type="component" value="Unassembled WGS sequence"/>
</dbReference>
<dbReference type="PANTHER" id="PTHR43439">
    <property type="entry name" value="PHENYLACETATE-COENZYME A LIGASE"/>
    <property type="match status" value="1"/>
</dbReference>
<evidence type="ECO:0000259" key="3">
    <source>
        <dbReference type="Pfam" id="PF00501"/>
    </source>
</evidence>
<sequence>MFDPDVLLPTLIDNIAASDPDRLFCAYAKSAAEADVLIEIKFKAFANAVNACAWWLQATLEESKGGFETVAYLGPPDVQHAVLTLAAAKVERKALLLSPRNSIAAQMRLFEATDCKTVILAQGFPLPEPFSAALAERGAKILQIKPQTFWLGHEHVPVFEFNASLSDNPGRPFVAFHTSGSTGFPKPITYTYSALKAYIAQGDPSIILPGCPPTQTEIFKNTCQYVPFPSFHMVGLMCMTAIGIYWSSPAILGPSLSIPTAEIAAKIIRNPLCKGATLPPNLLVDIVESEDARSALSTLKYVNWLGGPLPPHALQIIKPLVKIYSSFGATEFGNIPLNLGPQDDAGYWSFSQLAGATFKPYKGSKSDAAGEPLFELVLKRQPSVVEAQLIFLNEPELQQYETKDLFSVHPQKPHLWCYRGRTDDMINTAYGNLIDPTLQENIVRADPRVLSALLVGTDRRGTAWLIEPRVQVGSEEDKAALKEQLWDAIERANELVPEYARVPKERVLFTTPDKPMSRASKGTVQRNASIAAYKEELDQIYQQA</sequence>
<dbReference type="InterPro" id="IPR051414">
    <property type="entry name" value="Adenylate-forming_Reductase"/>
</dbReference>
<evidence type="ECO:0000313" key="5">
    <source>
        <dbReference type="Proteomes" id="UP000244855"/>
    </source>
</evidence>
<name>A0A2V1D2U4_9PLEO</name>
<accession>A0A2V1D2U4</accession>
<feature type="domain" description="AMP-dependent synthetase/ligase" evidence="3">
    <location>
        <begin position="39"/>
        <end position="333"/>
    </location>
</feature>
<dbReference type="InterPro" id="IPR042099">
    <property type="entry name" value="ANL_N_sf"/>
</dbReference>
<organism evidence="4 5">
    <name type="scientific">Periconia macrospinosa</name>
    <dbReference type="NCBI Taxonomy" id="97972"/>
    <lineage>
        <taxon>Eukaryota</taxon>
        <taxon>Fungi</taxon>
        <taxon>Dikarya</taxon>
        <taxon>Ascomycota</taxon>
        <taxon>Pezizomycotina</taxon>
        <taxon>Dothideomycetes</taxon>
        <taxon>Pleosporomycetidae</taxon>
        <taxon>Pleosporales</taxon>
        <taxon>Massarineae</taxon>
        <taxon>Periconiaceae</taxon>
        <taxon>Periconia</taxon>
    </lineage>
</organism>
<gene>
    <name evidence="4" type="ORF">DM02DRAFT_620220</name>
</gene>
<reference evidence="4 5" key="1">
    <citation type="journal article" date="2018" name="Sci. Rep.">
        <title>Comparative genomics provides insights into the lifestyle and reveals functional heterogeneity of dark septate endophytic fungi.</title>
        <authorList>
            <person name="Knapp D.G."/>
            <person name="Nemeth J.B."/>
            <person name="Barry K."/>
            <person name="Hainaut M."/>
            <person name="Henrissat B."/>
            <person name="Johnson J."/>
            <person name="Kuo A."/>
            <person name="Lim J.H.P."/>
            <person name="Lipzen A."/>
            <person name="Nolan M."/>
            <person name="Ohm R.A."/>
            <person name="Tamas L."/>
            <person name="Grigoriev I.V."/>
            <person name="Spatafora J.W."/>
            <person name="Nagy L.G."/>
            <person name="Kovacs G.M."/>
        </authorList>
    </citation>
    <scope>NUCLEOTIDE SEQUENCE [LARGE SCALE GENOMIC DNA]</scope>
    <source>
        <strain evidence="4 5">DSE2036</strain>
    </source>
</reference>
<dbReference type="InterPro" id="IPR000873">
    <property type="entry name" value="AMP-dep_synth/lig_dom"/>
</dbReference>
<dbReference type="Pfam" id="PF23562">
    <property type="entry name" value="AMP-binding_C_3"/>
    <property type="match status" value="1"/>
</dbReference>
<evidence type="ECO:0000313" key="4">
    <source>
        <dbReference type="EMBL" id="PVH91939.1"/>
    </source>
</evidence>